<gene>
    <name evidence="9" type="ORF">RirG_044700</name>
</gene>
<evidence type="ECO:0000313" key="9">
    <source>
        <dbReference type="EMBL" id="EXX75103.1"/>
    </source>
</evidence>
<dbReference type="SMART" id="SM00095">
    <property type="entry name" value="TR_THY"/>
    <property type="match status" value="1"/>
</dbReference>
<dbReference type="CDD" id="cd05822">
    <property type="entry name" value="TLP_HIUase"/>
    <property type="match status" value="1"/>
</dbReference>
<protein>
    <recommendedName>
        <fullName evidence="7">5-hydroxyisourate hydrolase</fullName>
        <shortName evidence="7">HIU hydrolase</shortName>
        <shortName evidence="7">HIUHase</shortName>
        <ecNumber evidence="7">3.5.2.17</ecNumber>
    </recommendedName>
</protein>
<dbReference type="PANTHER" id="PTHR10395">
    <property type="entry name" value="URICASE AND TRANSTHYRETIN-RELATED"/>
    <property type="match status" value="1"/>
</dbReference>
<evidence type="ECO:0000256" key="6">
    <source>
        <dbReference type="ARBA" id="ARBA00022801"/>
    </source>
</evidence>
<evidence type="ECO:0000256" key="1">
    <source>
        <dbReference type="ARBA" id="ARBA00001043"/>
    </source>
</evidence>
<evidence type="ECO:0000256" key="7">
    <source>
        <dbReference type="RuleBase" id="RU361270"/>
    </source>
</evidence>
<evidence type="ECO:0000256" key="3">
    <source>
        <dbReference type="ARBA" id="ARBA00009850"/>
    </source>
</evidence>
<evidence type="ECO:0000256" key="4">
    <source>
        <dbReference type="ARBA" id="ARBA00011881"/>
    </source>
</evidence>
<dbReference type="InterPro" id="IPR036817">
    <property type="entry name" value="Transthyretin/HIU_hydrolase_sf"/>
</dbReference>
<dbReference type="InterPro" id="IPR014306">
    <property type="entry name" value="Hydroxyisourate_hydrolase"/>
</dbReference>
<sequence>MSTSRGPITCHVLDSSRGMPGKNIQVRLELREYSDNFDEQTETWKVVGQTYTNDDGRCPNLVSSDYKITLNNNSNANAIFRITFYTSKYFNELGQKSFYPYVQVIFEITDPNQHYHVPLLISPFSYTTYRGS</sequence>
<dbReference type="HOGENOM" id="CLU_115536_0_1_1"/>
<dbReference type="PROSITE" id="PS00769">
    <property type="entry name" value="TRANSTHYRETIN_2"/>
    <property type="match status" value="1"/>
</dbReference>
<dbReference type="InterPro" id="IPR023419">
    <property type="entry name" value="Transthyretin_CS"/>
</dbReference>
<dbReference type="AlphaFoldDB" id="A0A015N7F0"/>
<dbReference type="Proteomes" id="UP000022910">
    <property type="component" value="Unassembled WGS sequence"/>
</dbReference>
<feature type="domain" description="Transthyretin/hydroxyisourate hydrolase" evidence="8">
    <location>
        <begin position="3"/>
        <end position="131"/>
    </location>
</feature>
<comment type="catalytic activity">
    <reaction evidence="1 7">
        <text>5-hydroxyisourate + H2O = 5-hydroxy-2-oxo-4-ureido-2,5-dihydro-1H-imidazole-5-carboxylate + H(+)</text>
        <dbReference type="Rhea" id="RHEA:23736"/>
        <dbReference type="ChEBI" id="CHEBI:15377"/>
        <dbReference type="ChEBI" id="CHEBI:15378"/>
        <dbReference type="ChEBI" id="CHEBI:18072"/>
        <dbReference type="ChEBI" id="CHEBI:58639"/>
        <dbReference type="EC" id="3.5.2.17"/>
    </reaction>
</comment>
<dbReference type="PROSITE" id="PS00768">
    <property type="entry name" value="TRANSTHYRETIN_1"/>
    <property type="match status" value="1"/>
</dbReference>
<evidence type="ECO:0000256" key="5">
    <source>
        <dbReference type="ARBA" id="ARBA00022631"/>
    </source>
</evidence>
<dbReference type="InterPro" id="IPR023416">
    <property type="entry name" value="Transthyretin/HIU_hydrolase_d"/>
</dbReference>
<evidence type="ECO:0000313" key="10">
    <source>
        <dbReference type="Proteomes" id="UP000022910"/>
    </source>
</evidence>
<comment type="subunit">
    <text evidence="4 7">Homotetramer.</text>
</comment>
<keyword evidence="5 7" id="KW-0659">Purine metabolism</keyword>
<dbReference type="STRING" id="1432141.A0A015N7F0"/>
<dbReference type="GO" id="GO:0033971">
    <property type="term" value="F:hydroxyisourate hydrolase activity"/>
    <property type="evidence" value="ECO:0007669"/>
    <property type="project" value="UniProtKB-EC"/>
</dbReference>
<dbReference type="SUPFAM" id="SSF49472">
    <property type="entry name" value="Transthyretin (synonym: prealbumin)"/>
    <property type="match status" value="1"/>
</dbReference>
<comment type="function">
    <text evidence="2">Catalyzes the hydrolysis of 5-hydroxyisourate (HIU) to 2-oxo-4-hydroxy-4-carboxy-5-ureidoimidazoline (OHCU).</text>
</comment>
<dbReference type="PANTHER" id="PTHR10395:SF7">
    <property type="entry name" value="5-HYDROXYISOURATE HYDROLASE"/>
    <property type="match status" value="1"/>
</dbReference>
<keyword evidence="10" id="KW-1185">Reference proteome</keyword>
<accession>A0A015N7F0</accession>
<evidence type="ECO:0000256" key="2">
    <source>
        <dbReference type="ARBA" id="ARBA00002704"/>
    </source>
</evidence>
<dbReference type="EC" id="3.5.2.17" evidence="7"/>
<organism evidence="9 10">
    <name type="scientific">Rhizophagus irregularis (strain DAOM 197198w)</name>
    <name type="common">Glomus intraradices</name>
    <dbReference type="NCBI Taxonomy" id="1432141"/>
    <lineage>
        <taxon>Eukaryota</taxon>
        <taxon>Fungi</taxon>
        <taxon>Fungi incertae sedis</taxon>
        <taxon>Mucoromycota</taxon>
        <taxon>Glomeromycotina</taxon>
        <taxon>Glomeromycetes</taxon>
        <taxon>Glomerales</taxon>
        <taxon>Glomeraceae</taxon>
        <taxon>Rhizophagus</taxon>
    </lineage>
</organism>
<reference evidence="9 10" key="1">
    <citation type="submission" date="2014-02" db="EMBL/GenBank/DDBJ databases">
        <title>Single nucleus genome sequencing reveals high similarity among nuclei of an endomycorrhizal fungus.</title>
        <authorList>
            <person name="Lin K."/>
            <person name="Geurts R."/>
            <person name="Zhang Z."/>
            <person name="Limpens E."/>
            <person name="Saunders D.G."/>
            <person name="Mu D."/>
            <person name="Pang E."/>
            <person name="Cao H."/>
            <person name="Cha H."/>
            <person name="Lin T."/>
            <person name="Zhou Q."/>
            <person name="Shang Y."/>
            <person name="Li Y."/>
            <person name="Ivanov S."/>
            <person name="Sharma T."/>
            <person name="Velzen R.V."/>
            <person name="Ruijter N.D."/>
            <person name="Aanen D.K."/>
            <person name="Win J."/>
            <person name="Kamoun S."/>
            <person name="Bisseling T."/>
            <person name="Huang S."/>
        </authorList>
    </citation>
    <scope>NUCLEOTIDE SEQUENCE [LARGE SCALE GENOMIC DNA]</scope>
    <source>
        <strain evidence="10">DAOM197198w</strain>
    </source>
</reference>
<dbReference type="OMA" id="CSENQNY"/>
<dbReference type="EMBL" id="JEMT01012556">
    <property type="protein sequence ID" value="EXX75103.1"/>
    <property type="molecule type" value="Genomic_DNA"/>
</dbReference>
<dbReference type="NCBIfam" id="TIGR02962">
    <property type="entry name" value="hdxy_isourate"/>
    <property type="match status" value="1"/>
</dbReference>
<keyword evidence="6 7" id="KW-0378">Hydrolase</keyword>
<dbReference type="Pfam" id="PF00576">
    <property type="entry name" value="Transthyretin"/>
    <property type="match status" value="1"/>
</dbReference>
<name>A0A015N7F0_RHIIW</name>
<dbReference type="OrthoDB" id="10265230at2759"/>
<dbReference type="Gene3D" id="2.60.40.180">
    <property type="entry name" value="Transthyretin/hydroxyisourate hydrolase domain"/>
    <property type="match status" value="1"/>
</dbReference>
<proteinExistence type="inferred from homology"/>
<dbReference type="InterPro" id="IPR023418">
    <property type="entry name" value="Thyroxine_BS"/>
</dbReference>
<dbReference type="GO" id="GO:0006144">
    <property type="term" value="P:purine nucleobase metabolic process"/>
    <property type="evidence" value="ECO:0007669"/>
    <property type="project" value="UniProtKB-KW"/>
</dbReference>
<evidence type="ECO:0000259" key="8">
    <source>
        <dbReference type="SMART" id="SM00095"/>
    </source>
</evidence>
<comment type="caution">
    <text evidence="9">The sequence shown here is derived from an EMBL/GenBank/DDBJ whole genome shotgun (WGS) entry which is preliminary data.</text>
</comment>
<comment type="similarity">
    <text evidence="3 7">Belongs to the transthyretin family. 5-hydroxyisourate hydrolase subfamily.</text>
</comment>